<evidence type="ECO:0000259" key="6">
    <source>
        <dbReference type="Pfam" id="PF04825"/>
    </source>
</evidence>
<feature type="region of interest" description="Disordered" evidence="4">
    <location>
        <begin position="451"/>
        <end position="473"/>
    </location>
</feature>
<dbReference type="Proteomes" id="UP000006174">
    <property type="component" value="Unassembled WGS sequence"/>
</dbReference>
<accession>I2G0V8</accession>
<comment type="caution">
    <text evidence="7">The sequence shown here is derived from an EMBL/GenBank/DDBJ whole genome shotgun (WGS) entry which is preliminary data.</text>
</comment>
<dbReference type="Gene3D" id="1.10.10.580">
    <property type="entry name" value="Structural maintenance of chromosome 1. Chain E"/>
    <property type="match status" value="1"/>
</dbReference>
<reference evidence="7 8" key="1">
    <citation type="journal article" date="2012" name="Plant Cell">
        <title>Genome comparison of barley and maize smut fungi reveals targeted loss of RNA silencing components and species-specific presence of transposable elements.</title>
        <authorList>
            <person name="Laurie J.D."/>
            <person name="Ali S."/>
            <person name="Linning R."/>
            <person name="Mannhaupt G."/>
            <person name="Wong P."/>
            <person name="Gueldener U."/>
            <person name="Muensterkoetter M."/>
            <person name="Moore R."/>
            <person name="Kahmann R."/>
            <person name="Bakkeren G."/>
            <person name="Schirawski J."/>
        </authorList>
    </citation>
    <scope>NUCLEOTIDE SEQUENCE [LARGE SCALE GENOMIC DNA]</scope>
    <source>
        <strain evidence="8">Uh4875-4</strain>
    </source>
</reference>
<feature type="domain" description="Rad21/Rec8-like protein C-terminal eukaryotic" evidence="5">
    <location>
        <begin position="653"/>
        <end position="705"/>
    </location>
</feature>
<protein>
    <submittedName>
        <fullName evidence="7">Related to Double-strand-break repair protein rad21</fullName>
    </submittedName>
</protein>
<evidence type="ECO:0000256" key="1">
    <source>
        <dbReference type="ARBA" id="ARBA00004123"/>
    </source>
</evidence>
<keyword evidence="3" id="KW-0539">Nucleus</keyword>
<dbReference type="eggNOG" id="KOG1213">
    <property type="taxonomic scope" value="Eukaryota"/>
</dbReference>
<comment type="similarity">
    <text evidence="2">Belongs to the rad21 family.</text>
</comment>
<dbReference type="PANTHER" id="PTHR12585:SF69">
    <property type="entry name" value="FI11703P"/>
    <property type="match status" value="1"/>
</dbReference>
<evidence type="ECO:0000256" key="3">
    <source>
        <dbReference type="ARBA" id="ARBA00023242"/>
    </source>
</evidence>
<dbReference type="InterPro" id="IPR036390">
    <property type="entry name" value="WH_DNA-bd_sf"/>
</dbReference>
<evidence type="ECO:0000256" key="2">
    <source>
        <dbReference type="ARBA" id="ARBA00009870"/>
    </source>
</evidence>
<evidence type="ECO:0000313" key="8">
    <source>
        <dbReference type="Proteomes" id="UP000006174"/>
    </source>
</evidence>
<sequence length="732" mass="78967">MFYSDVILAKRGPLARVWLAAHWERKLSKTQFLQTSIEKSVSAIIRQEVIPMALRLSGQLLLGVVRIYSRKAKYLLEDCNEALLKIKMAFRSGAVDMTSDQLNISRNAITLPDIRTDLDILLPDQAMNDLDVDFERLAAKKAKKLADNPTAYTARASDITLPTVDYSAFDDTFDVSSGIDGIASQDFDPDGGLDLGLEDDLPDVEGRRNEAGQLVDENGDPLPEDDSLRIGVGRDAPSEAGRQSVASMLNLGMDNDITLGSAGGSQAPSIGVPDFDLGGEGLDLGLDLGLNAPMDLDRAVTPLPGDNGMALAMADMTPTTAARIRDAAQQRQQDEAATRQAKARKQVVDDLTELPESQLGGLSQGLSQGSASQAANLADILTEERYLPRSRAYLRLLSIREDPFAHFMPFADPSNKDKGSLFIGPNGLASELSELFTFDLSAMRRRRAAALTEEDGSNKRARLGADDEDDFEMGTGRRAQQGRESLGFRDMDTDQTGFDFSMGGDQGFDMPGMDTSMGLDLGDDGLRRSTRKSRAELEAEEAANETGRLPALSRLSTPDIDDGGLDSPAVSSSNPLAVFDVRPAEESQSAANEEAASVLRASEDAEASTQGWAKSTVRALRVVRSQLSTTPAAASTEDEPTQSRFVEIDEGTGEKKLSFQKISNNASRRAAAGFFFEMLVLGTKDCVKLQQDEAYGDIKVAAKERLWNTNAAASQVATALVPEPRTAMQADT</sequence>
<dbReference type="GO" id="GO:1990414">
    <property type="term" value="P:replication-born double-strand break repair via sister chromatid exchange"/>
    <property type="evidence" value="ECO:0007669"/>
    <property type="project" value="TreeGrafter"/>
</dbReference>
<dbReference type="HOGENOM" id="CLU_015775_0_0_1"/>
<dbReference type="OMA" id="PGIVDMT"/>
<gene>
    <name evidence="7" type="ORF">UHOR_04142</name>
</gene>
<evidence type="ECO:0000256" key="4">
    <source>
        <dbReference type="SAM" id="MobiDB-lite"/>
    </source>
</evidence>
<dbReference type="InterPro" id="IPR006909">
    <property type="entry name" value="Rad21/Rec8_C_eu"/>
</dbReference>
<keyword evidence="8" id="KW-1185">Reference proteome</keyword>
<dbReference type="Pfam" id="PF04825">
    <property type="entry name" value="Rad21_Rec8_N"/>
    <property type="match status" value="1"/>
</dbReference>
<comment type="subcellular location">
    <subcellularLocation>
        <location evidence="1">Nucleus</location>
    </subcellularLocation>
</comment>
<dbReference type="SUPFAM" id="SSF46785">
    <property type="entry name" value="Winged helix' DNA-binding domain"/>
    <property type="match status" value="1"/>
</dbReference>
<dbReference type="EMBL" id="CAGI01000177">
    <property type="protein sequence ID" value="CCF52801.1"/>
    <property type="molecule type" value="Genomic_DNA"/>
</dbReference>
<proteinExistence type="inferred from homology"/>
<dbReference type="GO" id="GO:0030892">
    <property type="term" value="C:mitotic cohesin complex"/>
    <property type="evidence" value="ECO:0007669"/>
    <property type="project" value="TreeGrafter"/>
</dbReference>
<name>I2G0V8_USTHO</name>
<organism evidence="7 8">
    <name type="scientific">Ustilago hordei</name>
    <name type="common">Barley covered smut fungus</name>
    <dbReference type="NCBI Taxonomy" id="120017"/>
    <lineage>
        <taxon>Eukaryota</taxon>
        <taxon>Fungi</taxon>
        <taxon>Dikarya</taxon>
        <taxon>Basidiomycota</taxon>
        <taxon>Ustilaginomycotina</taxon>
        <taxon>Ustilaginomycetes</taxon>
        <taxon>Ustilaginales</taxon>
        <taxon>Ustilaginaceae</taxon>
        <taxon>Ustilago</taxon>
    </lineage>
</organism>
<dbReference type="InterPro" id="IPR023093">
    <property type="entry name" value="ScpA-like_C"/>
</dbReference>
<evidence type="ECO:0000259" key="5">
    <source>
        <dbReference type="Pfam" id="PF04824"/>
    </source>
</evidence>
<dbReference type="PANTHER" id="PTHR12585">
    <property type="entry name" value="SCC1 / RAD21 FAMILY MEMBER"/>
    <property type="match status" value="1"/>
</dbReference>
<dbReference type="GO" id="GO:0005634">
    <property type="term" value="C:nucleus"/>
    <property type="evidence" value="ECO:0007669"/>
    <property type="project" value="UniProtKB-SubCell"/>
</dbReference>
<dbReference type="GO" id="GO:0003682">
    <property type="term" value="F:chromatin binding"/>
    <property type="evidence" value="ECO:0007669"/>
    <property type="project" value="TreeGrafter"/>
</dbReference>
<dbReference type="Pfam" id="PF04824">
    <property type="entry name" value="Rad21_Rec8"/>
    <property type="match status" value="1"/>
</dbReference>
<dbReference type="GO" id="GO:0007064">
    <property type="term" value="P:mitotic sister chromatid cohesion"/>
    <property type="evidence" value="ECO:0007669"/>
    <property type="project" value="TreeGrafter"/>
</dbReference>
<feature type="domain" description="Rad21/Rec8-like protein N-terminal" evidence="6">
    <location>
        <begin position="1"/>
        <end position="101"/>
    </location>
</feature>
<dbReference type="InterPro" id="IPR006910">
    <property type="entry name" value="Rad21_Rec8_N"/>
</dbReference>
<dbReference type="InterPro" id="IPR039781">
    <property type="entry name" value="Rad21/Rec8-like"/>
</dbReference>
<dbReference type="AlphaFoldDB" id="I2G0V8"/>
<dbReference type="STRING" id="1128400.I2G0V8"/>
<dbReference type="OrthoDB" id="10071381at2759"/>
<evidence type="ECO:0000313" key="7">
    <source>
        <dbReference type="EMBL" id="CCF52801.1"/>
    </source>
</evidence>